<protein>
    <submittedName>
        <fullName evidence="2">Uncharacterized protein</fullName>
    </submittedName>
</protein>
<accession>A0A6A6I7H4</accession>
<evidence type="ECO:0000313" key="3">
    <source>
        <dbReference type="Proteomes" id="UP000800094"/>
    </source>
</evidence>
<dbReference type="EMBL" id="ML987200">
    <property type="protein sequence ID" value="KAF2245493.1"/>
    <property type="molecule type" value="Genomic_DNA"/>
</dbReference>
<keyword evidence="3" id="KW-1185">Reference proteome</keyword>
<evidence type="ECO:0000256" key="1">
    <source>
        <dbReference type="SAM" id="MobiDB-lite"/>
    </source>
</evidence>
<gene>
    <name evidence="2" type="ORF">BU26DRAFT_578269</name>
</gene>
<feature type="compositionally biased region" description="Polar residues" evidence="1">
    <location>
        <begin position="174"/>
        <end position="185"/>
    </location>
</feature>
<dbReference type="AlphaFoldDB" id="A0A6A6I7H4"/>
<feature type="non-terminal residue" evidence="2">
    <location>
        <position position="1"/>
    </location>
</feature>
<dbReference type="RefSeq" id="XP_033680497.1">
    <property type="nucleotide sequence ID" value="XM_033834423.1"/>
</dbReference>
<dbReference type="GeneID" id="54587753"/>
<name>A0A6A6I7H4_9PLEO</name>
<feature type="region of interest" description="Disordered" evidence="1">
    <location>
        <begin position="158"/>
        <end position="226"/>
    </location>
</feature>
<sequence>WPQERALCAVEEAARRGRHQSVVSSAGKRPPQAATLRHSNCTLCLCLCRGRCLRWPPASAREGSGSVPLRRALVPSWARRQRAPAPQSPLRRAFAASPLRAALLPRSPQVWCSARQQRMLRERTTAVCSFPGPAPWEGTAPASGCCPRPCLCLSQRHPPATHQPAPDTHHRPAYTSSSALRSGSATRERLPTPAPSRMGSSARRARNAPLRRQPAPLRACAISTAR</sequence>
<dbReference type="Proteomes" id="UP000800094">
    <property type="component" value="Unassembled WGS sequence"/>
</dbReference>
<organism evidence="2 3">
    <name type="scientific">Trematosphaeria pertusa</name>
    <dbReference type="NCBI Taxonomy" id="390896"/>
    <lineage>
        <taxon>Eukaryota</taxon>
        <taxon>Fungi</taxon>
        <taxon>Dikarya</taxon>
        <taxon>Ascomycota</taxon>
        <taxon>Pezizomycotina</taxon>
        <taxon>Dothideomycetes</taxon>
        <taxon>Pleosporomycetidae</taxon>
        <taxon>Pleosporales</taxon>
        <taxon>Massarineae</taxon>
        <taxon>Trematosphaeriaceae</taxon>
        <taxon>Trematosphaeria</taxon>
    </lineage>
</organism>
<reference evidence="2" key="1">
    <citation type="journal article" date="2020" name="Stud. Mycol.">
        <title>101 Dothideomycetes genomes: a test case for predicting lifestyles and emergence of pathogens.</title>
        <authorList>
            <person name="Haridas S."/>
            <person name="Albert R."/>
            <person name="Binder M."/>
            <person name="Bloem J."/>
            <person name="Labutti K."/>
            <person name="Salamov A."/>
            <person name="Andreopoulos B."/>
            <person name="Baker S."/>
            <person name="Barry K."/>
            <person name="Bills G."/>
            <person name="Bluhm B."/>
            <person name="Cannon C."/>
            <person name="Castanera R."/>
            <person name="Culley D."/>
            <person name="Daum C."/>
            <person name="Ezra D."/>
            <person name="Gonzalez J."/>
            <person name="Henrissat B."/>
            <person name="Kuo A."/>
            <person name="Liang C."/>
            <person name="Lipzen A."/>
            <person name="Lutzoni F."/>
            <person name="Magnuson J."/>
            <person name="Mondo S."/>
            <person name="Nolan M."/>
            <person name="Ohm R."/>
            <person name="Pangilinan J."/>
            <person name="Park H.-J."/>
            <person name="Ramirez L."/>
            <person name="Alfaro M."/>
            <person name="Sun H."/>
            <person name="Tritt A."/>
            <person name="Yoshinaga Y."/>
            <person name="Zwiers L.-H."/>
            <person name="Turgeon B."/>
            <person name="Goodwin S."/>
            <person name="Spatafora J."/>
            <person name="Crous P."/>
            <person name="Grigoriev I."/>
        </authorList>
    </citation>
    <scope>NUCLEOTIDE SEQUENCE</scope>
    <source>
        <strain evidence="2">CBS 122368</strain>
    </source>
</reference>
<proteinExistence type="predicted"/>
<evidence type="ECO:0000313" key="2">
    <source>
        <dbReference type="EMBL" id="KAF2245493.1"/>
    </source>
</evidence>